<comment type="similarity">
    <text evidence="2">Belongs to the major facilitator superfamily. Monocarboxylate porter (TC 2.A.1.13) family.</text>
</comment>
<feature type="transmembrane region" description="Helical" evidence="4">
    <location>
        <begin position="127"/>
        <end position="150"/>
    </location>
</feature>
<dbReference type="PANTHER" id="PTHR11360:SF130">
    <property type="entry name" value="MAJOR FACILITATOR SUPERFAMILY (MFS) PROFILE DOMAIN-CONTAINING PROTEIN-RELATED"/>
    <property type="match status" value="1"/>
</dbReference>
<dbReference type="InterPro" id="IPR050327">
    <property type="entry name" value="Proton-linked_MCT"/>
</dbReference>
<keyword evidence="4" id="KW-0472">Membrane</keyword>
<dbReference type="Gene3D" id="1.20.1250.20">
    <property type="entry name" value="MFS general substrate transporter like domains"/>
    <property type="match status" value="1"/>
</dbReference>
<feature type="transmembrane region" description="Helical" evidence="4">
    <location>
        <begin position="384"/>
        <end position="406"/>
    </location>
</feature>
<feature type="transmembrane region" description="Helical" evidence="4">
    <location>
        <begin position="348"/>
        <end position="372"/>
    </location>
</feature>
<sequence length="447" mass="47719">MTETTDIVRSTVDGPAPASNSDKCQNGATTTTAGAPDDVREWSAEHDLVYPEGGWTAWSQVLAGNMLNALAWGYPATFGVYQLYYTEKLHLPSAQISWIGSIQILLTFAICTISGRLTDAGYARQAVLVGCTVVVFGTFMTSLCTTYWQIMLAQGICTGMGLGVLFMPSVAIIGSYFKERRSLALAISATGTGVGSLIFPSTLQYLIPQVGFPWAVRCSAFVALAVSIIANVLLRPRLPPRRSGPFVEWAAFREAPYILFALGVFLYFMALYFGFFYINTYARKVVGFSTTESVSLLLITNGLGIPSRPVVGYVADRYLGPINTFMLMTFILGCMEFVWIGVKTRTGMYIFSVFFGLSNGAAQGVFVGALASLTADPQKMGTRFGMIATLSGFASLAGPPTAGAIIDRSGGQYLGAQIWGGVVIIAGSLTVGAARVAKAGKAWGAKL</sequence>
<dbReference type="GO" id="GO:0022857">
    <property type="term" value="F:transmembrane transporter activity"/>
    <property type="evidence" value="ECO:0007669"/>
    <property type="project" value="InterPro"/>
</dbReference>
<keyword evidence="4" id="KW-1133">Transmembrane helix</keyword>
<protein>
    <submittedName>
        <fullName evidence="6">Major facilitator superfamily transporter</fullName>
    </submittedName>
</protein>
<keyword evidence="7" id="KW-1185">Reference proteome</keyword>
<evidence type="ECO:0000313" key="7">
    <source>
        <dbReference type="Proteomes" id="UP000434172"/>
    </source>
</evidence>
<evidence type="ECO:0000313" key="6">
    <source>
        <dbReference type="EMBL" id="KAF0331608.1"/>
    </source>
</evidence>
<feature type="domain" description="Major facilitator superfamily (MFS) profile" evidence="5">
    <location>
        <begin position="57"/>
        <end position="447"/>
    </location>
</feature>
<feature type="transmembrane region" description="Helical" evidence="4">
    <location>
        <begin position="66"/>
        <end position="84"/>
    </location>
</feature>
<dbReference type="PANTHER" id="PTHR11360">
    <property type="entry name" value="MONOCARBOXYLATE TRANSPORTER"/>
    <property type="match status" value="1"/>
</dbReference>
<dbReference type="SUPFAM" id="SSF103473">
    <property type="entry name" value="MFS general substrate transporter"/>
    <property type="match status" value="1"/>
</dbReference>
<feature type="transmembrane region" description="Helical" evidence="4">
    <location>
        <begin position="318"/>
        <end position="342"/>
    </location>
</feature>
<feature type="transmembrane region" description="Helical" evidence="4">
    <location>
        <begin position="418"/>
        <end position="437"/>
    </location>
</feature>
<dbReference type="AlphaFoldDB" id="A0A8H3WUW1"/>
<dbReference type="PROSITE" id="PS50850">
    <property type="entry name" value="MFS"/>
    <property type="match status" value="1"/>
</dbReference>
<evidence type="ECO:0000256" key="2">
    <source>
        <dbReference type="ARBA" id="ARBA00006727"/>
    </source>
</evidence>
<feature type="transmembrane region" description="Helical" evidence="4">
    <location>
        <begin position="214"/>
        <end position="234"/>
    </location>
</feature>
<dbReference type="InterPro" id="IPR036259">
    <property type="entry name" value="MFS_trans_sf"/>
</dbReference>
<feature type="transmembrane region" description="Helical" evidence="4">
    <location>
        <begin position="255"/>
        <end position="279"/>
    </location>
</feature>
<feature type="transmembrane region" description="Helical" evidence="4">
    <location>
        <begin position="183"/>
        <end position="202"/>
    </location>
</feature>
<feature type="transmembrane region" description="Helical" evidence="4">
    <location>
        <begin position="156"/>
        <end position="176"/>
    </location>
</feature>
<dbReference type="EMBL" id="WOWK01000003">
    <property type="protein sequence ID" value="KAF0331608.1"/>
    <property type="molecule type" value="Genomic_DNA"/>
</dbReference>
<dbReference type="Proteomes" id="UP000434172">
    <property type="component" value="Unassembled WGS sequence"/>
</dbReference>
<evidence type="ECO:0000259" key="5">
    <source>
        <dbReference type="PROSITE" id="PS50850"/>
    </source>
</evidence>
<dbReference type="Pfam" id="PF07690">
    <property type="entry name" value="MFS_1"/>
    <property type="match status" value="1"/>
</dbReference>
<evidence type="ECO:0000256" key="4">
    <source>
        <dbReference type="SAM" id="Phobius"/>
    </source>
</evidence>
<comment type="caution">
    <text evidence="6">The sequence shown here is derived from an EMBL/GenBank/DDBJ whole genome shotgun (WGS) entry which is preliminary data.</text>
</comment>
<feature type="region of interest" description="Disordered" evidence="3">
    <location>
        <begin position="1"/>
        <end position="37"/>
    </location>
</feature>
<comment type="subcellular location">
    <subcellularLocation>
        <location evidence="1">Membrane</location>
        <topology evidence="1">Multi-pass membrane protein</topology>
    </subcellularLocation>
</comment>
<evidence type="ECO:0000256" key="3">
    <source>
        <dbReference type="SAM" id="MobiDB-lite"/>
    </source>
</evidence>
<keyword evidence="4" id="KW-0812">Transmembrane</keyword>
<proteinExistence type="inferred from homology"/>
<organism evidence="6 7">
    <name type="scientific">Colletotrichum asianum</name>
    <dbReference type="NCBI Taxonomy" id="702518"/>
    <lineage>
        <taxon>Eukaryota</taxon>
        <taxon>Fungi</taxon>
        <taxon>Dikarya</taxon>
        <taxon>Ascomycota</taxon>
        <taxon>Pezizomycotina</taxon>
        <taxon>Sordariomycetes</taxon>
        <taxon>Hypocreomycetidae</taxon>
        <taxon>Glomerellales</taxon>
        <taxon>Glomerellaceae</taxon>
        <taxon>Colletotrichum</taxon>
        <taxon>Colletotrichum gloeosporioides species complex</taxon>
    </lineage>
</organism>
<evidence type="ECO:0000256" key="1">
    <source>
        <dbReference type="ARBA" id="ARBA00004141"/>
    </source>
</evidence>
<reference evidence="6 7" key="1">
    <citation type="submission" date="2019-12" db="EMBL/GenBank/DDBJ databases">
        <title>A genome sequence resource for the geographically widespread anthracnose pathogen Colletotrichum asianum.</title>
        <authorList>
            <person name="Meng Y."/>
        </authorList>
    </citation>
    <scope>NUCLEOTIDE SEQUENCE [LARGE SCALE GENOMIC DNA]</scope>
    <source>
        <strain evidence="6 7">ICMP 18580</strain>
    </source>
</reference>
<gene>
    <name evidence="6" type="ORF">GQ607_001354</name>
</gene>
<dbReference type="InterPro" id="IPR011701">
    <property type="entry name" value="MFS"/>
</dbReference>
<dbReference type="OrthoDB" id="2213137at2759"/>
<dbReference type="InterPro" id="IPR020846">
    <property type="entry name" value="MFS_dom"/>
</dbReference>
<feature type="transmembrane region" description="Helical" evidence="4">
    <location>
        <begin position="96"/>
        <end position="115"/>
    </location>
</feature>
<dbReference type="GO" id="GO:0016020">
    <property type="term" value="C:membrane"/>
    <property type="evidence" value="ECO:0007669"/>
    <property type="project" value="UniProtKB-SubCell"/>
</dbReference>
<accession>A0A8H3WUW1</accession>
<name>A0A8H3WUW1_9PEZI</name>